<organism evidence="2 3">
    <name type="scientific">Bacteroides caccae</name>
    <dbReference type="NCBI Taxonomy" id="47678"/>
    <lineage>
        <taxon>Bacteria</taxon>
        <taxon>Pseudomonadati</taxon>
        <taxon>Bacteroidota</taxon>
        <taxon>Bacteroidia</taxon>
        <taxon>Bacteroidales</taxon>
        <taxon>Bacteroidaceae</taxon>
        <taxon>Bacteroides</taxon>
    </lineage>
</organism>
<evidence type="ECO:0000313" key="2">
    <source>
        <dbReference type="EMBL" id="CUQ36089.1"/>
    </source>
</evidence>
<evidence type="ECO:0000313" key="3">
    <source>
        <dbReference type="Proteomes" id="UP000095725"/>
    </source>
</evidence>
<proteinExistence type="predicted"/>
<sequence length="233" mass="25698">MYLFVQSFFLTLFQGHPEILHQFPAGTQGMFPLAGITQVPVGENHAFSIETEVAVNVVLLRKINPMNRVRKPLRAAAFPEKEDTLGLSPDSEKGIRGKCRERGGMLCRIMEAVVAHFEHVAGVLFLFLLVLVQCGAGFYEFLRTGCGRAVGYDIKVIDSNTVGAYPFEDMADGPDVKRRLAARDVEMVNMPDMPQQVAYMFQRDIHGFGISPHAMGTAHVATSGNLDAEILDI</sequence>
<dbReference type="AlphaFoldDB" id="A0A174VYR6"/>
<keyword evidence="1" id="KW-1133">Transmembrane helix</keyword>
<name>A0A174VYR6_9BACE</name>
<protein>
    <submittedName>
        <fullName evidence="2">Uncharacterized protein</fullName>
    </submittedName>
</protein>
<gene>
    <name evidence="2" type="ORF">ERS852558_02832</name>
</gene>
<keyword evidence="1" id="KW-0472">Membrane</keyword>
<feature type="transmembrane region" description="Helical" evidence="1">
    <location>
        <begin position="120"/>
        <end position="139"/>
    </location>
</feature>
<reference evidence="2 3" key="1">
    <citation type="submission" date="2015-09" db="EMBL/GenBank/DDBJ databases">
        <authorList>
            <consortium name="Pathogen Informatics"/>
        </authorList>
    </citation>
    <scope>NUCLEOTIDE SEQUENCE [LARGE SCALE GENOMIC DNA]</scope>
    <source>
        <strain evidence="2 3">2789STDY5834946</strain>
    </source>
</reference>
<accession>A0A174VYR6</accession>
<evidence type="ECO:0000256" key="1">
    <source>
        <dbReference type="SAM" id="Phobius"/>
    </source>
</evidence>
<keyword evidence="1" id="KW-0812">Transmembrane</keyword>
<dbReference type="EMBL" id="CZBL01000011">
    <property type="protein sequence ID" value="CUQ36089.1"/>
    <property type="molecule type" value="Genomic_DNA"/>
</dbReference>
<dbReference type="Proteomes" id="UP000095725">
    <property type="component" value="Unassembled WGS sequence"/>
</dbReference>